<name>D4D9D4_TRIVH</name>
<proteinExistence type="predicted"/>
<organism evidence="1 2">
    <name type="scientific">Trichophyton verrucosum (strain HKI 0517)</name>
    <dbReference type="NCBI Taxonomy" id="663202"/>
    <lineage>
        <taxon>Eukaryota</taxon>
        <taxon>Fungi</taxon>
        <taxon>Dikarya</taxon>
        <taxon>Ascomycota</taxon>
        <taxon>Pezizomycotina</taxon>
        <taxon>Eurotiomycetes</taxon>
        <taxon>Eurotiomycetidae</taxon>
        <taxon>Onygenales</taxon>
        <taxon>Arthrodermataceae</taxon>
        <taxon>Trichophyton</taxon>
    </lineage>
</organism>
<protein>
    <submittedName>
        <fullName evidence="1">Uncharacterized protein</fullName>
    </submittedName>
</protein>
<dbReference type="GeneID" id="9579046"/>
<reference evidence="2" key="1">
    <citation type="journal article" date="2011" name="Genome Biol.">
        <title>Comparative and functional genomics provide insights into the pathogenicity of dermatophytic fungi.</title>
        <authorList>
            <person name="Burmester A."/>
            <person name="Shelest E."/>
            <person name="Gloeckner G."/>
            <person name="Heddergott C."/>
            <person name="Schindler S."/>
            <person name="Staib P."/>
            <person name="Heidel A."/>
            <person name="Felder M."/>
            <person name="Petzold A."/>
            <person name="Szafranski K."/>
            <person name="Feuermann M."/>
            <person name="Pedruzzi I."/>
            <person name="Priebe S."/>
            <person name="Groth M."/>
            <person name="Winkler R."/>
            <person name="Li W."/>
            <person name="Kniemeyer O."/>
            <person name="Schroeckh V."/>
            <person name="Hertweck C."/>
            <person name="Hube B."/>
            <person name="White T.C."/>
            <person name="Platzer M."/>
            <person name="Guthke R."/>
            <person name="Heitman J."/>
            <person name="Woestemeyer J."/>
            <person name="Zipfel P.F."/>
            <person name="Monod M."/>
            <person name="Brakhage A.A."/>
        </authorList>
    </citation>
    <scope>NUCLEOTIDE SEQUENCE [LARGE SCALE GENOMIC DNA]</scope>
    <source>
        <strain evidence="2">HKI 0517</strain>
    </source>
</reference>
<dbReference type="KEGG" id="tve:TRV_03725"/>
<keyword evidence="2" id="KW-1185">Reference proteome</keyword>
<comment type="caution">
    <text evidence="1">The sequence shown here is derived from an EMBL/GenBank/DDBJ whole genome shotgun (WGS) entry which is preliminary data.</text>
</comment>
<accession>D4D9D4</accession>
<dbReference type="RefSeq" id="XP_003022165.1">
    <property type="nucleotide sequence ID" value="XM_003022119.1"/>
</dbReference>
<dbReference type="AlphaFoldDB" id="D4D9D4"/>
<dbReference type="HOGENOM" id="CLU_041557_0_0_1"/>
<sequence length="360" mass="40388">MFDFHIDESNIKVDMLSFYNDSIPFLESSAALVTEKPIMQDVTSQNIPVSPYTKETSEVSRGQCSTTEMAPDNYVRESMVFGLAQYDQLCCLQRMRSCTGNDKRGVFSRLRNYPIHGMLEHVRRLTELIRQLMPISDSGDSSPRILCSELVSETIPDIDSCLLNEEALMNDFSDMLAHPFSESCLSSGDSISRLSPLTPSKQTPVDTSTILLFVSCYLRLARAFALFFTDLHAFLLFPSAIDPTPSGELRIFPGLKLGSFQSYVGVSLEISIAIQVSERMLCRLHDSLGLSWNQCSSESLPNSQLSVDAWSNADTITRAMIKTIQAQERIDAQDERGDTFTRLLQIMENVKKLVKTQPFL</sequence>
<dbReference type="Proteomes" id="UP000008383">
    <property type="component" value="Unassembled WGS sequence"/>
</dbReference>
<evidence type="ECO:0000313" key="2">
    <source>
        <dbReference type="Proteomes" id="UP000008383"/>
    </source>
</evidence>
<evidence type="ECO:0000313" key="1">
    <source>
        <dbReference type="EMBL" id="EFE41547.1"/>
    </source>
</evidence>
<dbReference type="EMBL" id="ACYE01000190">
    <property type="protein sequence ID" value="EFE41547.1"/>
    <property type="molecule type" value="Genomic_DNA"/>
</dbReference>
<dbReference type="OrthoDB" id="4173234at2759"/>
<gene>
    <name evidence="1" type="ORF">TRV_03725</name>
</gene>